<dbReference type="AlphaFoldDB" id="A0A8H8DLM4"/>
<feature type="region of interest" description="Disordered" evidence="1">
    <location>
        <begin position="1"/>
        <end position="32"/>
    </location>
</feature>
<feature type="compositionally biased region" description="Low complexity" evidence="1">
    <location>
        <begin position="262"/>
        <end position="305"/>
    </location>
</feature>
<feature type="compositionally biased region" description="Basic and acidic residues" evidence="1">
    <location>
        <begin position="100"/>
        <end position="111"/>
    </location>
</feature>
<feature type="region of interest" description="Disordered" evidence="1">
    <location>
        <begin position="311"/>
        <end position="330"/>
    </location>
</feature>
<comment type="caution">
    <text evidence="2">The sequence shown here is derived from an EMBL/GenBank/DDBJ whole genome shotgun (WGS) entry which is preliminary data.</text>
</comment>
<feature type="region of interest" description="Disordered" evidence="1">
    <location>
        <begin position="100"/>
        <end position="176"/>
    </location>
</feature>
<sequence>MATHVGDLASAAGNGRRPDSPPVPLPENGTLAAGGDCLDPLFGVDFGSVPRSELGRSPPYVGDGGAAGECPCLLGFAPAAAAAATDAAAVPALRAIREGGERRLAEDDGVRPADAPSPRGQEAARSAGWGDGGGGGGKPNELSHPGGEGGPPLEVGGSADRPARGSPPAPHPGAAVPAEVMMPTTAVESFLQVFSAQDDGGHAPGRPGARKSASDHDDGGARGADGDREALASGTQPLAGPNSPGPGPRTDGRMSARETTAGDDGFAGFAGPAAAAENPAGGAEFGGFAAPADPGGNSAGVDDFDDFAAAPSAAAAAAAGPHCEDFDDFGAPAPAAAVWGAVTGAAASADHDDFDDFASVPQPLDVTGESMRQDVATMLSKAFPPSDLPFSPVPPEEEGLRAYDLSREERLEASWFGCERRLW</sequence>
<evidence type="ECO:0000313" key="3">
    <source>
        <dbReference type="Proteomes" id="UP000673691"/>
    </source>
</evidence>
<dbReference type="Proteomes" id="UP000673691">
    <property type="component" value="Unassembled WGS sequence"/>
</dbReference>
<protein>
    <submittedName>
        <fullName evidence="2">Uncharacterized protein</fullName>
    </submittedName>
</protein>
<feature type="compositionally biased region" description="Gly residues" evidence="1">
    <location>
        <begin position="129"/>
        <end position="138"/>
    </location>
</feature>
<reference evidence="2 3" key="1">
    <citation type="journal article" name="Sci. Rep.">
        <title>Genome-scale phylogenetic analyses confirm Olpidium as the closest living zoosporic fungus to the non-flagellated, terrestrial fungi.</title>
        <authorList>
            <person name="Chang Y."/>
            <person name="Rochon D."/>
            <person name="Sekimoto S."/>
            <person name="Wang Y."/>
            <person name="Chovatia M."/>
            <person name="Sandor L."/>
            <person name="Salamov A."/>
            <person name="Grigoriev I.V."/>
            <person name="Stajich J.E."/>
            <person name="Spatafora J.W."/>
        </authorList>
    </citation>
    <scope>NUCLEOTIDE SEQUENCE [LARGE SCALE GENOMIC DNA]</scope>
    <source>
        <strain evidence="2">S191</strain>
    </source>
</reference>
<keyword evidence="3" id="KW-1185">Reference proteome</keyword>
<feature type="compositionally biased region" description="Basic and acidic residues" evidence="1">
    <location>
        <begin position="212"/>
        <end position="230"/>
    </location>
</feature>
<dbReference type="EMBL" id="JAEFCI010001441">
    <property type="protein sequence ID" value="KAG5462906.1"/>
    <property type="molecule type" value="Genomic_DNA"/>
</dbReference>
<gene>
    <name evidence="2" type="ORF">BJ554DRAFT_2938</name>
</gene>
<feature type="compositionally biased region" description="Low complexity" evidence="1">
    <location>
        <begin position="311"/>
        <end position="321"/>
    </location>
</feature>
<proteinExistence type="predicted"/>
<evidence type="ECO:0000313" key="2">
    <source>
        <dbReference type="EMBL" id="KAG5462906.1"/>
    </source>
</evidence>
<accession>A0A8H8DLM4</accession>
<name>A0A8H8DLM4_9FUNG</name>
<organism evidence="2 3">
    <name type="scientific">Olpidium bornovanus</name>
    <dbReference type="NCBI Taxonomy" id="278681"/>
    <lineage>
        <taxon>Eukaryota</taxon>
        <taxon>Fungi</taxon>
        <taxon>Fungi incertae sedis</taxon>
        <taxon>Olpidiomycota</taxon>
        <taxon>Olpidiomycotina</taxon>
        <taxon>Olpidiomycetes</taxon>
        <taxon>Olpidiales</taxon>
        <taxon>Olpidiaceae</taxon>
        <taxon>Olpidium</taxon>
    </lineage>
</organism>
<evidence type="ECO:0000256" key="1">
    <source>
        <dbReference type="SAM" id="MobiDB-lite"/>
    </source>
</evidence>
<feature type="non-terminal residue" evidence="2">
    <location>
        <position position="423"/>
    </location>
</feature>
<feature type="region of interest" description="Disordered" evidence="1">
    <location>
        <begin position="197"/>
        <end position="305"/>
    </location>
</feature>